<accession>A0A2J0YT23</accession>
<evidence type="ECO:0000313" key="1">
    <source>
        <dbReference type="EMBL" id="PJR08745.1"/>
    </source>
</evidence>
<gene>
    <name evidence="1" type="ORF">CEJ86_32520</name>
</gene>
<dbReference type="Proteomes" id="UP000231987">
    <property type="component" value="Unassembled WGS sequence"/>
</dbReference>
<protein>
    <submittedName>
        <fullName evidence="1">Uncharacterized protein</fullName>
    </submittedName>
</protein>
<proteinExistence type="predicted"/>
<organism evidence="1 2">
    <name type="scientific">Rhizobium meliloti</name>
    <name type="common">Ensifer meliloti</name>
    <name type="synonym">Sinorhizobium meliloti</name>
    <dbReference type="NCBI Taxonomy" id="382"/>
    <lineage>
        <taxon>Bacteria</taxon>
        <taxon>Pseudomonadati</taxon>
        <taxon>Pseudomonadota</taxon>
        <taxon>Alphaproteobacteria</taxon>
        <taxon>Hyphomicrobiales</taxon>
        <taxon>Rhizobiaceae</taxon>
        <taxon>Sinorhizobium/Ensifer group</taxon>
        <taxon>Sinorhizobium</taxon>
    </lineage>
</organism>
<sequence length="114" mass="13308">MATRADITQYTIWHNSHTAPVIDQESVAGYLLRVDVNALASYVERLQWLYARTGRLDAWLDTLDRLRENIRHRSWQRKIAYFRALFFLRTDQDPSDARRALLWVGTSTALRSGA</sequence>
<comment type="caution">
    <text evidence="1">The sequence shown here is derived from an EMBL/GenBank/DDBJ whole genome shotgun (WGS) entry which is preliminary data.</text>
</comment>
<dbReference type="EMBL" id="NJGD01000038">
    <property type="protein sequence ID" value="PJR08745.1"/>
    <property type="molecule type" value="Genomic_DNA"/>
</dbReference>
<evidence type="ECO:0000313" key="2">
    <source>
        <dbReference type="Proteomes" id="UP000231987"/>
    </source>
</evidence>
<dbReference type="AlphaFoldDB" id="A0A2J0YT23"/>
<name>A0A2J0YT23_RHIML</name>
<reference evidence="1 2" key="1">
    <citation type="submission" date="2017-06" db="EMBL/GenBank/DDBJ databases">
        <title>Ensifer strains isolated from leguminous trees and herbs display diverse denitrification phenotypes with some acting as strong N2O sinks.</title>
        <authorList>
            <person name="Woliy K."/>
            <person name="Mania D."/>
            <person name="Bakken L.R."/>
            <person name="Frostegard A."/>
        </authorList>
    </citation>
    <scope>NUCLEOTIDE SEQUENCE [LARGE SCALE GENOMIC DNA]</scope>
    <source>
        <strain evidence="1 2">AC50a</strain>
    </source>
</reference>